<evidence type="ECO:0000256" key="1">
    <source>
        <dbReference type="SAM" id="Coils"/>
    </source>
</evidence>
<dbReference type="EMBL" id="HG793128">
    <property type="protein sequence ID" value="CDK27598.1"/>
    <property type="molecule type" value="Genomic_DNA"/>
</dbReference>
<protein>
    <submittedName>
        <fullName evidence="3">Uncharacterized protein</fullName>
    </submittedName>
</protein>
<dbReference type="GeneID" id="34520979"/>
<evidence type="ECO:0000313" key="4">
    <source>
        <dbReference type="Proteomes" id="UP000019384"/>
    </source>
</evidence>
<accession>W6MN00</accession>
<gene>
    <name evidence="3" type="ORF">KUCA_T00003576001</name>
</gene>
<reference evidence="3" key="1">
    <citation type="submission" date="2013-12" db="EMBL/GenBank/DDBJ databases">
        <authorList>
            <person name="Genoscope - CEA"/>
        </authorList>
    </citation>
    <scope>NUCLEOTIDE SEQUENCE</scope>
    <source>
        <strain evidence="3">CBS 1993</strain>
    </source>
</reference>
<sequence length="351" mass="38788">MSGRSRQDVRRQLFRGIGSRMSSNNHNNNPQQQQKLGEAATTQQPPELVATASGGSSGSSASVAGKSKRYGLGSSKYRVITPIPSRSHRNAGLTPSTVSSSSTVANSEMGSGRTDKLVIHRHEDLDLVDYDYRTFSSRHPLRASSVRAWEQAESAAGVLFSRERDLDEPPQISTSSGLVLVEDANPVIQLPGVSKPETDRLMRLQATGTSAFAPPPQDLFEQAQSKDRRGKRRLSLLAPRESTASRNAYKLRLDALYEAKPDVVGEMDVDELSEMKQLNDQLEAELDELRVLRRLQRLDAAPSYDHLSDEATPAKSKIQADSRRQMLKTRLDEAQATDGWFQAQPQLAEDY</sequence>
<keyword evidence="1" id="KW-0175">Coiled coil</keyword>
<feature type="region of interest" description="Disordered" evidence="2">
    <location>
        <begin position="85"/>
        <end position="109"/>
    </location>
</feature>
<dbReference type="OrthoDB" id="3994162at2759"/>
<feature type="compositionally biased region" description="Low complexity" evidence="2">
    <location>
        <begin position="24"/>
        <end position="34"/>
    </location>
</feature>
<organism evidence="3 4">
    <name type="scientific">Kuraishia capsulata CBS 1993</name>
    <dbReference type="NCBI Taxonomy" id="1382522"/>
    <lineage>
        <taxon>Eukaryota</taxon>
        <taxon>Fungi</taxon>
        <taxon>Dikarya</taxon>
        <taxon>Ascomycota</taxon>
        <taxon>Saccharomycotina</taxon>
        <taxon>Pichiomycetes</taxon>
        <taxon>Pichiales</taxon>
        <taxon>Pichiaceae</taxon>
        <taxon>Kuraishia</taxon>
    </lineage>
</organism>
<feature type="region of interest" description="Disordered" evidence="2">
    <location>
        <begin position="302"/>
        <end position="321"/>
    </location>
</feature>
<feature type="region of interest" description="Disordered" evidence="2">
    <location>
        <begin position="1"/>
        <end position="68"/>
    </location>
</feature>
<dbReference type="RefSeq" id="XP_022459591.1">
    <property type="nucleotide sequence ID" value="XM_022602004.1"/>
</dbReference>
<feature type="region of interest" description="Disordered" evidence="2">
    <location>
        <begin position="211"/>
        <end position="233"/>
    </location>
</feature>
<evidence type="ECO:0000256" key="2">
    <source>
        <dbReference type="SAM" id="MobiDB-lite"/>
    </source>
</evidence>
<feature type="coiled-coil region" evidence="1">
    <location>
        <begin position="272"/>
        <end position="299"/>
    </location>
</feature>
<feature type="compositionally biased region" description="Low complexity" evidence="2">
    <location>
        <begin position="49"/>
        <end position="65"/>
    </location>
</feature>
<feature type="compositionally biased region" description="Basic and acidic residues" evidence="2">
    <location>
        <begin position="1"/>
        <end position="11"/>
    </location>
</feature>
<proteinExistence type="predicted"/>
<dbReference type="Proteomes" id="UP000019384">
    <property type="component" value="Unassembled WGS sequence"/>
</dbReference>
<dbReference type="AlphaFoldDB" id="W6MN00"/>
<keyword evidence="4" id="KW-1185">Reference proteome</keyword>
<name>W6MN00_9ASCO</name>
<reference evidence="3" key="2">
    <citation type="submission" date="2014-02" db="EMBL/GenBank/DDBJ databases">
        <title>Complete DNA sequence of /Kuraishia capsulata/ illustrates novel genomic features among budding yeasts (/Saccharomycotina/).</title>
        <authorList>
            <person name="Morales L."/>
            <person name="Noel B."/>
            <person name="Porcel B."/>
            <person name="Marcet-Houben M."/>
            <person name="Hullo M-F."/>
            <person name="Sacerdot C."/>
            <person name="Tekaia F."/>
            <person name="Leh-Louis V."/>
            <person name="Despons L."/>
            <person name="Khanna V."/>
            <person name="Aury J-M."/>
            <person name="Barbe V."/>
            <person name="Couloux A."/>
            <person name="Labadie K."/>
            <person name="Pelletier E."/>
            <person name="Souciet J-L."/>
            <person name="Boekhout T."/>
            <person name="Gabaldon T."/>
            <person name="Wincker P."/>
            <person name="Dujon B."/>
        </authorList>
    </citation>
    <scope>NUCLEOTIDE SEQUENCE</scope>
    <source>
        <strain evidence="3">CBS 1993</strain>
    </source>
</reference>
<evidence type="ECO:0000313" key="3">
    <source>
        <dbReference type="EMBL" id="CDK27598.1"/>
    </source>
</evidence>
<dbReference type="HOGENOM" id="CLU_790031_0_0_1"/>